<dbReference type="CDD" id="cd00037">
    <property type="entry name" value="CLECT"/>
    <property type="match status" value="1"/>
</dbReference>
<keyword evidence="3" id="KW-1185">Reference proteome</keyword>
<reference evidence="3" key="1">
    <citation type="submission" date="2025-05" db="UniProtKB">
        <authorList>
            <consortium name="RefSeq"/>
        </authorList>
    </citation>
    <scope>NUCLEOTIDE SEQUENCE [LARGE SCALE GENOMIC DNA]</scope>
    <source>
        <strain evidence="3">14028-0561.14</strain>
    </source>
</reference>
<dbReference type="SMART" id="SM00034">
    <property type="entry name" value="CLECT"/>
    <property type="match status" value="1"/>
</dbReference>
<dbReference type="PROSITE" id="PS50041">
    <property type="entry name" value="C_TYPE_LECTIN_2"/>
    <property type="match status" value="1"/>
</dbReference>
<dbReference type="RefSeq" id="XP_017029388.1">
    <property type="nucleotide sequence ID" value="XM_017173899.2"/>
</dbReference>
<feature type="signal peptide" evidence="1">
    <location>
        <begin position="1"/>
        <end position="27"/>
    </location>
</feature>
<dbReference type="Gene3D" id="3.10.100.10">
    <property type="entry name" value="Mannose-Binding Protein A, subunit A"/>
    <property type="match status" value="1"/>
</dbReference>
<organism evidence="3 4">
    <name type="scientific">Drosophila kikkawai</name>
    <name type="common">Fruit fly</name>
    <dbReference type="NCBI Taxonomy" id="30033"/>
    <lineage>
        <taxon>Eukaryota</taxon>
        <taxon>Metazoa</taxon>
        <taxon>Ecdysozoa</taxon>
        <taxon>Arthropoda</taxon>
        <taxon>Hexapoda</taxon>
        <taxon>Insecta</taxon>
        <taxon>Pterygota</taxon>
        <taxon>Neoptera</taxon>
        <taxon>Endopterygota</taxon>
        <taxon>Diptera</taxon>
        <taxon>Brachycera</taxon>
        <taxon>Muscomorpha</taxon>
        <taxon>Ephydroidea</taxon>
        <taxon>Drosophilidae</taxon>
        <taxon>Drosophila</taxon>
        <taxon>Sophophora</taxon>
    </lineage>
</organism>
<dbReference type="SUPFAM" id="SSF56436">
    <property type="entry name" value="C-type lectin-like"/>
    <property type="match status" value="1"/>
</dbReference>
<accession>A0A6P4J4E5</accession>
<evidence type="ECO:0000313" key="4">
    <source>
        <dbReference type="RefSeq" id="XP_017029388.1"/>
    </source>
</evidence>
<dbReference type="Proteomes" id="UP001652661">
    <property type="component" value="Chromosome 2L"/>
</dbReference>
<dbReference type="OrthoDB" id="7773875at2759"/>
<reference evidence="4" key="2">
    <citation type="submission" date="2025-08" db="UniProtKB">
        <authorList>
            <consortium name="RefSeq"/>
        </authorList>
    </citation>
    <scope>IDENTIFICATION</scope>
    <source>
        <strain evidence="4">14028-0561.14</strain>
        <tissue evidence="4">Whole fly</tissue>
    </source>
</reference>
<keyword evidence="1" id="KW-0732">Signal</keyword>
<dbReference type="GeneID" id="108079559"/>
<dbReference type="InterPro" id="IPR016186">
    <property type="entry name" value="C-type_lectin-like/link_sf"/>
</dbReference>
<sequence length="177" mass="20069">MYTGFYIFLGILSVSLTFNIKTNVTDGIPEQLNVPTRPFKKIGDGYYYIQGAKKVNWFAAAQECAERGAELVDFKTLDEFNILNRYLNDSYTHIMFWTSGTNLADPKSYVWGDGKPIDLDIWYPGEPNNLNGTENCAELGHDDFPAKAFGLNDINCLSERLYICKARQPKTVSVVVW</sequence>
<gene>
    <name evidence="4" type="primary">LOC108079559</name>
</gene>
<dbReference type="Pfam" id="PF00059">
    <property type="entry name" value="Lectin_C"/>
    <property type="match status" value="1"/>
</dbReference>
<protein>
    <submittedName>
        <fullName evidence="4">C-type lectin 37Da-like</fullName>
    </submittedName>
</protein>
<feature type="chain" id="PRO_5028064679" evidence="1">
    <location>
        <begin position="28"/>
        <end position="177"/>
    </location>
</feature>
<name>A0A6P4J4E5_DROKI</name>
<dbReference type="InterPro" id="IPR016187">
    <property type="entry name" value="CTDL_fold"/>
</dbReference>
<feature type="domain" description="C-type lectin" evidence="2">
    <location>
        <begin position="46"/>
        <end position="165"/>
    </location>
</feature>
<evidence type="ECO:0000259" key="2">
    <source>
        <dbReference type="PROSITE" id="PS50041"/>
    </source>
</evidence>
<evidence type="ECO:0000256" key="1">
    <source>
        <dbReference type="SAM" id="SignalP"/>
    </source>
</evidence>
<dbReference type="InterPro" id="IPR050111">
    <property type="entry name" value="C-type_lectin/snaclec_domain"/>
</dbReference>
<dbReference type="AlphaFoldDB" id="A0A6P4J4E5"/>
<dbReference type="InterPro" id="IPR001304">
    <property type="entry name" value="C-type_lectin-like"/>
</dbReference>
<evidence type="ECO:0000313" key="3">
    <source>
        <dbReference type="Proteomes" id="UP001652661"/>
    </source>
</evidence>
<dbReference type="PANTHER" id="PTHR22803">
    <property type="entry name" value="MANNOSE, PHOSPHOLIPASE, LECTIN RECEPTOR RELATED"/>
    <property type="match status" value="1"/>
</dbReference>
<proteinExistence type="predicted"/>